<dbReference type="SUPFAM" id="SSF140924">
    <property type="entry name" value="Duffy binding domain-like"/>
    <property type="match status" value="1"/>
</dbReference>
<dbReference type="GO" id="GO:0046789">
    <property type="term" value="F:host cell surface receptor binding"/>
    <property type="evidence" value="ECO:0007669"/>
    <property type="project" value="InterPro"/>
</dbReference>
<dbReference type="Gene3D" id="1.20.1310.20">
    <property type="entry name" value="Duffy-antigen binding domain"/>
    <property type="match status" value="1"/>
</dbReference>
<dbReference type="EMBL" id="AY488875">
    <property type="protein sequence ID" value="AAS72382.1"/>
    <property type="molecule type" value="Genomic_DNA"/>
</dbReference>
<dbReference type="InterPro" id="IPR008602">
    <property type="entry name" value="Duffy-antigen-binding"/>
</dbReference>
<dbReference type="GO" id="GO:0016020">
    <property type="term" value="C:membrane"/>
    <property type="evidence" value="ECO:0007669"/>
    <property type="project" value="InterPro"/>
</dbReference>
<dbReference type="Pfam" id="PF05424">
    <property type="entry name" value="Duffy_binding"/>
    <property type="match status" value="1"/>
</dbReference>
<sequence length="156" mass="17792">VHDVDTATNTNELKDKLLAVAANQGYNLAIKYHEYKDKYSVHPCNALKYSFYDYQHIILGEDPLEPHNSPTATALKKIFGIGNTDGGKARSDERKQFWDNNKNCVWSAMICGYKEGKRIAQEKGKEKDGNIIPDITNCKNTPTEFDKVPQFLMWFT</sequence>
<dbReference type="InterPro" id="IPR042202">
    <property type="entry name" value="Duffy-ag-bd_sf"/>
</dbReference>
<evidence type="ECO:0000313" key="2">
    <source>
        <dbReference type="EMBL" id="AAS72382.1"/>
    </source>
</evidence>
<evidence type="ECO:0000259" key="1">
    <source>
        <dbReference type="Pfam" id="PF05424"/>
    </source>
</evidence>
<feature type="non-terminal residue" evidence="2">
    <location>
        <position position="1"/>
    </location>
</feature>
<accession>Q6RVH4</accession>
<feature type="non-terminal residue" evidence="2">
    <location>
        <position position="156"/>
    </location>
</feature>
<organism evidence="2">
    <name type="scientific">Plasmodium falciparum</name>
    <name type="common">malaria parasite P. falciparum</name>
    <dbReference type="NCBI Taxonomy" id="5833"/>
    <lineage>
        <taxon>Eukaryota</taxon>
        <taxon>Sar</taxon>
        <taxon>Alveolata</taxon>
        <taxon>Apicomplexa</taxon>
        <taxon>Aconoidasida</taxon>
        <taxon>Haemosporida</taxon>
        <taxon>Plasmodiidae</taxon>
        <taxon>Plasmodium</taxon>
        <taxon>Plasmodium (Laverania)</taxon>
    </lineage>
</organism>
<gene>
    <name evidence="2" type="primary">var</name>
</gene>
<feature type="domain" description="Duffy-antigen binding" evidence="1">
    <location>
        <begin position="6"/>
        <end position="152"/>
    </location>
</feature>
<dbReference type="AlphaFoldDB" id="Q6RVH4"/>
<reference evidence="2" key="1">
    <citation type="journal article" date="2006" name="Infect. Immun.">
        <title>Transcribed var genes associated with placental malaria in Malawian women.</title>
        <authorList>
            <person name="Duffy M.F."/>
            <person name="Caragounis A."/>
            <person name="Noviyanti R."/>
            <person name="Kyriacou H.M."/>
            <person name="Choong E.K."/>
            <person name="Boysen K."/>
            <person name="Healer J."/>
            <person name="Rowe J.A."/>
            <person name="Molyneux M.E."/>
            <person name="Brown G.V."/>
            <person name="Rogerson S.J."/>
        </authorList>
    </citation>
    <scope>NUCLEOTIDE SEQUENCE</scope>
    <source>
        <strain evidence="2">MP1481</strain>
    </source>
</reference>
<protein>
    <submittedName>
        <fullName evidence="2">Erythrocyte membrane protein 1</fullName>
    </submittedName>
</protein>
<proteinExistence type="predicted"/>
<name>Q6RVH4_PLAFA</name>